<evidence type="ECO:0000313" key="2">
    <source>
        <dbReference type="Proteomes" id="UP000294947"/>
    </source>
</evidence>
<keyword evidence="2" id="KW-1185">Reference proteome</keyword>
<reference evidence="1 2" key="1">
    <citation type="submission" date="2019-03" db="EMBL/GenBank/DDBJ databases">
        <title>Draft genome sequences of novel Actinobacteria.</title>
        <authorList>
            <person name="Sahin N."/>
            <person name="Ay H."/>
            <person name="Saygin H."/>
        </authorList>
    </citation>
    <scope>NUCLEOTIDE SEQUENCE [LARGE SCALE GENOMIC DNA]</scope>
    <source>
        <strain evidence="1 2">7K502</strain>
    </source>
</reference>
<accession>A0A4R4XJW3</accession>
<proteinExistence type="predicted"/>
<evidence type="ECO:0000313" key="1">
    <source>
        <dbReference type="EMBL" id="TDD31195.1"/>
    </source>
</evidence>
<protein>
    <submittedName>
        <fullName evidence="1">Uncharacterized protein</fullName>
    </submittedName>
</protein>
<name>A0A4R4XJW3_9PSEU</name>
<gene>
    <name evidence="1" type="ORF">E1288_46600</name>
</gene>
<comment type="caution">
    <text evidence="1">The sequence shown here is derived from an EMBL/GenBank/DDBJ whole genome shotgun (WGS) entry which is preliminary data.</text>
</comment>
<organism evidence="1 2">
    <name type="scientific">Saccharopolyspora elongata</name>
    <dbReference type="NCBI Taxonomy" id="2530387"/>
    <lineage>
        <taxon>Bacteria</taxon>
        <taxon>Bacillati</taxon>
        <taxon>Actinomycetota</taxon>
        <taxon>Actinomycetes</taxon>
        <taxon>Pseudonocardiales</taxon>
        <taxon>Pseudonocardiaceae</taxon>
        <taxon>Saccharopolyspora</taxon>
    </lineage>
</organism>
<sequence>MSLSVEVPAEVENEIIQWRPGKKDEGGPQTLKEFLGTLDLGNGQRQLALTTDSRHRLKDEVTQKLVERWAQGLHGQESASGVVTLSG</sequence>
<dbReference type="Proteomes" id="UP000294947">
    <property type="component" value="Unassembled WGS sequence"/>
</dbReference>
<feature type="non-terminal residue" evidence="1">
    <location>
        <position position="87"/>
    </location>
</feature>
<dbReference type="EMBL" id="SMKW01000267">
    <property type="protein sequence ID" value="TDD31195.1"/>
    <property type="molecule type" value="Genomic_DNA"/>
</dbReference>
<dbReference type="AlphaFoldDB" id="A0A4R4XJW3"/>
<dbReference type="RefSeq" id="WP_132495779.1">
    <property type="nucleotide sequence ID" value="NZ_SMKW01000267.1"/>
</dbReference>